<gene>
    <name evidence="9" type="ORF">NYP16_13955</name>
</gene>
<evidence type="ECO:0000256" key="5">
    <source>
        <dbReference type="ARBA" id="ARBA00022764"/>
    </source>
</evidence>
<evidence type="ECO:0000256" key="8">
    <source>
        <dbReference type="PIRSR" id="PIRSR609451-50"/>
    </source>
</evidence>
<evidence type="ECO:0000256" key="7">
    <source>
        <dbReference type="ARBA" id="ARBA00023002"/>
    </source>
</evidence>
<keyword evidence="8" id="KW-1015">Disulfide bond</keyword>
<dbReference type="Gene3D" id="2.130.10.10">
    <property type="entry name" value="YVTN repeat-like/Quinoprotein amine dehydrogenase"/>
    <property type="match status" value="1"/>
</dbReference>
<evidence type="ECO:0000256" key="6">
    <source>
        <dbReference type="ARBA" id="ARBA00022982"/>
    </source>
</evidence>
<dbReference type="Proteomes" id="UP001141619">
    <property type="component" value="Unassembled WGS sequence"/>
</dbReference>
<evidence type="ECO:0000313" key="9">
    <source>
        <dbReference type="EMBL" id="MDA5195055.1"/>
    </source>
</evidence>
<accession>A0A9X3U0E8</accession>
<keyword evidence="5" id="KW-0574">Periplasm</keyword>
<dbReference type="EMBL" id="JANWOI010000005">
    <property type="protein sequence ID" value="MDA5195055.1"/>
    <property type="molecule type" value="Genomic_DNA"/>
</dbReference>
<dbReference type="InterPro" id="IPR009451">
    <property type="entry name" value="Metamine_DH_Hvc"/>
</dbReference>
<dbReference type="GO" id="GO:0042597">
    <property type="term" value="C:periplasmic space"/>
    <property type="evidence" value="ECO:0007669"/>
    <property type="project" value="UniProtKB-SubCell"/>
</dbReference>
<keyword evidence="4" id="KW-0732">Signal</keyword>
<dbReference type="InterPro" id="IPR015943">
    <property type="entry name" value="WD40/YVTN_repeat-like_dom_sf"/>
</dbReference>
<feature type="disulfide bond" evidence="8">
    <location>
        <begin position="175"/>
        <end position="190"/>
    </location>
</feature>
<comment type="caution">
    <text evidence="9">The sequence shown here is derived from an EMBL/GenBank/DDBJ whole genome shotgun (WGS) entry which is preliminary data.</text>
</comment>
<proteinExistence type="inferred from homology"/>
<comment type="subcellular location">
    <subcellularLocation>
        <location evidence="1">Periplasm</location>
    </subcellularLocation>
</comment>
<keyword evidence="7" id="KW-0560">Oxidoreductase</keyword>
<dbReference type="Pfam" id="PF06433">
    <property type="entry name" value="Me-amine-dh_H"/>
    <property type="match status" value="1"/>
</dbReference>
<reference evidence="9" key="2">
    <citation type="journal article" date="2023" name="Syst. Appl. Microbiol.">
        <title>Govania unica gen. nov., sp. nov., a rare biosphere bacterium that represents a novel family in the class Alphaproteobacteria.</title>
        <authorList>
            <person name="Vandamme P."/>
            <person name="Peeters C."/>
            <person name="Hettiarachchi A."/>
            <person name="Cnockaert M."/>
            <person name="Carlier A."/>
        </authorList>
    </citation>
    <scope>NUCLEOTIDE SEQUENCE</scope>
    <source>
        <strain evidence="9">LMG 31809</strain>
    </source>
</reference>
<dbReference type="InterPro" id="IPR011044">
    <property type="entry name" value="Quino_amine_DH_bsu"/>
</dbReference>
<protein>
    <submittedName>
        <fullName evidence="9">Amine dehydrogenase</fullName>
    </submittedName>
</protein>
<evidence type="ECO:0000256" key="3">
    <source>
        <dbReference type="ARBA" id="ARBA00022448"/>
    </source>
</evidence>
<evidence type="ECO:0000313" key="10">
    <source>
        <dbReference type="Proteomes" id="UP001141619"/>
    </source>
</evidence>
<sequence length="377" mass="40874">MISLCGTAAGAADFPEPLAVEQTPNVLTLPAKYPKNWVFLHDFYFPSIIDGRVALVDVTADTRNLKGQIPAAQFANFLPATSRPELYVAETAYSRVTRGERTDVITIYDTATLGIKGEIILPGGKRALNVTLKNNFQFTDGERLGLVFNFTPAASVTVVDLEQRKILNEVETPGCSLAYPTGKRGFSMLCANGTLASFKLDAAGKMIAQSESKPFNNLDHDPMFAMPAHVQGVAYFPTFLGHVQPIDFHGEDAKILKPWDLVTAAEAKSGWRPSGWQNVSGDDGGRLYVLMQPDGKNGSHKEGGTEVWVYDVAKKARVQRIVLKNPGLSIEVTKGPQPLLVVISPVGSIDVYQSDGKLQRSLGGKIVDTAMVMHAVQ</sequence>
<dbReference type="AlphaFoldDB" id="A0A9X3U0E8"/>
<evidence type="ECO:0000256" key="4">
    <source>
        <dbReference type="ARBA" id="ARBA00022729"/>
    </source>
</evidence>
<dbReference type="SUPFAM" id="SSF50969">
    <property type="entry name" value="YVTN repeat-like/Quinoprotein amine dehydrogenase"/>
    <property type="match status" value="1"/>
</dbReference>
<dbReference type="GO" id="GO:0030058">
    <property type="term" value="F:aliphatic amine dehydrogenase activity"/>
    <property type="evidence" value="ECO:0007669"/>
    <property type="project" value="InterPro"/>
</dbReference>
<dbReference type="RefSeq" id="WP_274944766.1">
    <property type="nucleotide sequence ID" value="NZ_JANWOI010000005.1"/>
</dbReference>
<keyword evidence="6" id="KW-0249">Electron transport</keyword>
<keyword evidence="10" id="KW-1185">Reference proteome</keyword>
<keyword evidence="3" id="KW-0813">Transport</keyword>
<evidence type="ECO:0000256" key="2">
    <source>
        <dbReference type="ARBA" id="ARBA00010548"/>
    </source>
</evidence>
<reference evidence="9" key="1">
    <citation type="submission" date="2022-08" db="EMBL/GenBank/DDBJ databases">
        <authorList>
            <person name="Vandamme P."/>
            <person name="Hettiarachchi A."/>
            <person name="Peeters C."/>
            <person name="Cnockaert M."/>
            <person name="Carlier A."/>
        </authorList>
    </citation>
    <scope>NUCLEOTIDE SEQUENCE</scope>
    <source>
        <strain evidence="9">LMG 31809</strain>
    </source>
</reference>
<comment type="similarity">
    <text evidence="2">Belongs to the aromatic amine dehydrogenase heavy chain family.</text>
</comment>
<name>A0A9X3U0E8_9PROT</name>
<organism evidence="9 10">
    <name type="scientific">Govanella unica</name>
    <dbReference type="NCBI Taxonomy" id="2975056"/>
    <lineage>
        <taxon>Bacteria</taxon>
        <taxon>Pseudomonadati</taxon>
        <taxon>Pseudomonadota</taxon>
        <taxon>Alphaproteobacteria</taxon>
        <taxon>Emcibacterales</taxon>
        <taxon>Govanellaceae</taxon>
        <taxon>Govanella</taxon>
    </lineage>
</organism>
<evidence type="ECO:0000256" key="1">
    <source>
        <dbReference type="ARBA" id="ARBA00004418"/>
    </source>
</evidence>